<evidence type="ECO:0000313" key="3">
    <source>
        <dbReference type="EMBL" id="RZV37371.1"/>
    </source>
</evidence>
<evidence type="ECO:0000313" key="4">
    <source>
        <dbReference type="Proteomes" id="UP000322454"/>
    </source>
</evidence>
<dbReference type="EMBL" id="SHMQ01000038">
    <property type="protein sequence ID" value="RZV37371.1"/>
    <property type="molecule type" value="Genomic_DNA"/>
</dbReference>
<dbReference type="PANTHER" id="PTHR43854:SF1">
    <property type="entry name" value="INDOLEPYRUVATE OXIDOREDUCTASE SUBUNIT IORB"/>
    <property type="match status" value="1"/>
</dbReference>
<dbReference type="Pfam" id="PF01558">
    <property type="entry name" value="POR"/>
    <property type="match status" value="1"/>
</dbReference>
<protein>
    <recommendedName>
        <fullName evidence="2">Pyruvate/ketoisovalerate oxidoreductase catalytic domain-containing protein</fullName>
    </recommendedName>
</protein>
<comment type="caution">
    <text evidence="3">The sequence shown here is derived from an EMBL/GenBank/DDBJ whole genome shotgun (WGS) entry which is preliminary data.</text>
</comment>
<dbReference type="GO" id="GO:0016903">
    <property type="term" value="F:oxidoreductase activity, acting on the aldehyde or oxo group of donors"/>
    <property type="evidence" value="ECO:0007669"/>
    <property type="project" value="InterPro"/>
</dbReference>
<dbReference type="InterPro" id="IPR052198">
    <property type="entry name" value="IorB_Oxidoreductase"/>
</dbReference>
<dbReference type="Proteomes" id="UP000322454">
    <property type="component" value="Unassembled WGS sequence"/>
</dbReference>
<dbReference type="InterPro" id="IPR019752">
    <property type="entry name" value="Pyrv/ketoisovalerate_OxRed_cat"/>
</dbReference>
<evidence type="ECO:0000259" key="2">
    <source>
        <dbReference type="Pfam" id="PF01558"/>
    </source>
</evidence>
<gene>
    <name evidence="3" type="ORF">EVJ48_09085</name>
</gene>
<dbReference type="SUPFAM" id="SSF53323">
    <property type="entry name" value="Pyruvate-ferredoxin oxidoreductase, PFOR, domain III"/>
    <property type="match status" value="1"/>
</dbReference>
<accession>A0A520X849</accession>
<feature type="domain" description="Pyruvate/ketoisovalerate oxidoreductase catalytic" evidence="2">
    <location>
        <begin position="12"/>
        <end position="203"/>
    </location>
</feature>
<evidence type="ECO:0000256" key="1">
    <source>
        <dbReference type="ARBA" id="ARBA00023002"/>
    </source>
</evidence>
<dbReference type="AlphaFoldDB" id="A0A520X849"/>
<organism evidence="3 4">
    <name type="scientific">Candidatus Acidulodesulfobacterium acidiphilum</name>
    <dbReference type="NCBI Taxonomy" id="2597224"/>
    <lineage>
        <taxon>Bacteria</taxon>
        <taxon>Deltaproteobacteria</taxon>
        <taxon>Candidatus Acidulodesulfobacterales</taxon>
        <taxon>Candidatus Acidulodesulfobacterium</taxon>
    </lineage>
</organism>
<proteinExistence type="predicted"/>
<reference evidence="3 4" key="1">
    <citation type="submission" date="2019-01" db="EMBL/GenBank/DDBJ databases">
        <title>Insights into ecological role of a new deltaproteobacterial order Candidatus Sinidesulfobacterales (Sva0485) by metagenomics and metatranscriptomics.</title>
        <authorList>
            <person name="Tan S."/>
            <person name="Liu J."/>
            <person name="Fang Y."/>
            <person name="Hedlund B."/>
            <person name="Lian Z.-H."/>
            <person name="Huang L.-Y."/>
            <person name="Li J.-T."/>
            <person name="Huang L.-N."/>
            <person name="Li W.-J."/>
            <person name="Jiang H.-C."/>
            <person name="Dong H.-L."/>
            <person name="Shu W.-S."/>
        </authorList>
    </citation>
    <scope>NUCLEOTIDE SEQUENCE [LARGE SCALE GENOMIC DNA]</scope>
    <source>
        <strain evidence="3">AP4</strain>
    </source>
</reference>
<dbReference type="Gene3D" id="3.40.920.10">
    <property type="entry name" value="Pyruvate-ferredoxin oxidoreductase, PFOR, domain III"/>
    <property type="match status" value="1"/>
</dbReference>
<keyword evidence="1" id="KW-0560">Oxidoreductase</keyword>
<dbReference type="InterPro" id="IPR002869">
    <property type="entry name" value="Pyrv_flavodox_OxRed_cen"/>
</dbReference>
<dbReference type="PANTHER" id="PTHR43854">
    <property type="entry name" value="INDOLEPYRUVATE OXIDOREDUCTASE SUBUNIT IORB"/>
    <property type="match status" value="1"/>
</dbReference>
<sequence length="205" mass="22611">MKKFNIAIVGLGGQGIITMGTVMKNAALNSDLQDVSGSERRGGAQREGYVETFVKYIFYENAAEMNNPRKNMHSPMIESGGANALISLEPLETLRGIKYLNKNSIVIFNKTPYIPISVRMGKTKYPEISFIVSELQKVTKHIYYYDIDAISLEEFNSLTQKNIIALGILFAKADIPIERSAVESVLAEGKGAENNLKAFALGLNL</sequence>
<name>A0A520X849_9DELT</name>